<name>A0ABY9AWG9_PARCI</name>
<evidence type="ECO:0000256" key="2">
    <source>
        <dbReference type="ARBA" id="ARBA00022741"/>
    </source>
</evidence>
<dbReference type="SUPFAM" id="SSF52540">
    <property type="entry name" value="P-loop containing nucleoside triphosphate hydrolases"/>
    <property type="match status" value="1"/>
</dbReference>
<accession>A0ABY9AWG9</accession>
<dbReference type="InterPro" id="IPR027417">
    <property type="entry name" value="P-loop_NTPase"/>
</dbReference>
<sequence>MELGISFRLPSRGATPVAPTRAGAADTARPDAERASRLSESQERQRQLEQIAFKEATQLPEGDYINLFALKRPVSEIHRATFAAIRSELLVDQKLMASGQYLDKPKTAGSRRFSTYLLMPPAAFLSARAMMDVAQRLEEDGHTNILPLLTTTELIQAVHHRANRGVDSGNSIQTTTQDAARELLLEADSLQSSDIHIETRGDVAVVQFRVHGRRQRRADISRVTAEAIAHLLFNFESADGARKGSWNPKEVKDTSFDVWEDPAERTKRLMRVRFHSTPIHPEGNFQIVMRLLRPAARTGGARPLAQIGYTQDQLAQIEEMLVGGSGLVLMVGPTNSGKSSSLHSFVEHLFQTRGRHIKVTTIENPVENELLGACQISASKDNFQAYLEASLRQDPDIVMVGEIREKLAALTVKDLVLAGHKIPATLHAYSATAAFSRLMQLGVEKDLLTMPGFISGVVYQRLIPTVCPHCGHDFKSAHQNGLVSKSLFDRLTSVCDLQEHHVRFVNSEGCVECGHSGIVDRTPAAEVLIPDSTFLNHIKNDDLGAARDHWLRILGKPAGYGLGATALAHAILKMRQGQVDPRDVETELGVLRDESTR</sequence>
<protein>
    <submittedName>
        <fullName evidence="6">ATPase, T2SS/T4P/T4SS family</fullName>
    </submittedName>
</protein>
<dbReference type="Proteomes" id="UP001242732">
    <property type="component" value="Chromosome"/>
</dbReference>
<organism evidence="6 7">
    <name type="scientific">Paracidovorax citrulli</name>
    <name type="common">Acidovorax citrulli</name>
    <dbReference type="NCBI Taxonomy" id="80869"/>
    <lineage>
        <taxon>Bacteria</taxon>
        <taxon>Pseudomonadati</taxon>
        <taxon>Pseudomonadota</taxon>
        <taxon>Betaproteobacteria</taxon>
        <taxon>Burkholderiales</taxon>
        <taxon>Comamonadaceae</taxon>
        <taxon>Paracidovorax</taxon>
    </lineage>
</organism>
<evidence type="ECO:0000256" key="1">
    <source>
        <dbReference type="ARBA" id="ARBA00006611"/>
    </source>
</evidence>
<evidence type="ECO:0000256" key="3">
    <source>
        <dbReference type="ARBA" id="ARBA00022840"/>
    </source>
</evidence>
<proteinExistence type="inferred from homology"/>
<dbReference type="InterPro" id="IPR001482">
    <property type="entry name" value="T2SS/T4SS_dom"/>
</dbReference>
<evidence type="ECO:0000313" key="6">
    <source>
        <dbReference type="EMBL" id="WIY51183.1"/>
    </source>
</evidence>
<dbReference type="PANTHER" id="PTHR30258">
    <property type="entry name" value="TYPE II SECRETION SYSTEM PROTEIN GSPE-RELATED"/>
    <property type="match status" value="1"/>
</dbReference>
<comment type="similarity">
    <text evidence="1">Belongs to the GSP E family.</text>
</comment>
<dbReference type="EMBL" id="CP127363">
    <property type="protein sequence ID" value="WIY51183.1"/>
    <property type="molecule type" value="Genomic_DNA"/>
</dbReference>
<evidence type="ECO:0000259" key="5">
    <source>
        <dbReference type="Pfam" id="PF00437"/>
    </source>
</evidence>
<dbReference type="Gene3D" id="3.40.50.300">
    <property type="entry name" value="P-loop containing nucleotide triphosphate hydrolases"/>
    <property type="match status" value="1"/>
</dbReference>
<keyword evidence="7" id="KW-1185">Reference proteome</keyword>
<feature type="compositionally biased region" description="Basic and acidic residues" evidence="4">
    <location>
        <begin position="28"/>
        <end position="42"/>
    </location>
</feature>
<feature type="domain" description="Bacterial type II secretion system protein E" evidence="5">
    <location>
        <begin position="182"/>
        <end position="541"/>
    </location>
</feature>
<evidence type="ECO:0000313" key="7">
    <source>
        <dbReference type="Proteomes" id="UP001242732"/>
    </source>
</evidence>
<keyword evidence="3" id="KW-0067">ATP-binding</keyword>
<evidence type="ECO:0000256" key="4">
    <source>
        <dbReference type="SAM" id="MobiDB-lite"/>
    </source>
</evidence>
<dbReference type="Pfam" id="PF00437">
    <property type="entry name" value="T2SSE"/>
    <property type="match status" value="1"/>
</dbReference>
<dbReference type="PANTHER" id="PTHR30258:SF3">
    <property type="entry name" value="SLL1921 PROTEIN"/>
    <property type="match status" value="1"/>
</dbReference>
<reference evidence="6 7" key="1">
    <citation type="submission" date="2023-06" db="EMBL/GenBank/DDBJ databases">
        <authorList>
            <person name="Ham H."/>
            <person name="Park D.S."/>
        </authorList>
    </citation>
    <scope>NUCLEOTIDE SEQUENCE [LARGE SCALE GENOMIC DNA]</scope>
    <source>
        <strain evidence="6 7">KACC 17005</strain>
    </source>
</reference>
<keyword evidence="2" id="KW-0547">Nucleotide-binding</keyword>
<dbReference type="Gene3D" id="3.30.450.90">
    <property type="match status" value="1"/>
</dbReference>
<feature type="region of interest" description="Disordered" evidence="4">
    <location>
        <begin position="1"/>
        <end position="42"/>
    </location>
</feature>
<gene>
    <name evidence="6" type="ORF">QRO08_11675</name>
</gene>